<reference evidence="2 3" key="1">
    <citation type="submission" date="2022-12" db="EMBL/GenBank/DDBJ databases">
        <title>Genomic features and morphological characterization of a novel Knufia sp. strain isolated from spacecraft assembly facility.</title>
        <authorList>
            <person name="Teixeira M."/>
            <person name="Chander A.M."/>
            <person name="Stajich J.E."/>
            <person name="Venkateswaran K."/>
        </authorList>
    </citation>
    <scope>NUCLEOTIDE SEQUENCE [LARGE SCALE GENOMIC DNA]</scope>
    <source>
        <strain evidence="2 3">FJI-L2-BK-P2</strain>
    </source>
</reference>
<keyword evidence="3" id="KW-1185">Reference proteome</keyword>
<name>A0AAN8EC77_9EURO</name>
<feature type="compositionally biased region" description="Basic residues" evidence="1">
    <location>
        <begin position="1"/>
        <end position="11"/>
    </location>
</feature>
<gene>
    <name evidence="2" type="ORF">OHC33_011123</name>
</gene>
<evidence type="ECO:0000256" key="1">
    <source>
        <dbReference type="SAM" id="MobiDB-lite"/>
    </source>
</evidence>
<organism evidence="2 3">
    <name type="scientific">Knufia fluminis</name>
    <dbReference type="NCBI Taxonomy" id="191047"/>
    <lineage>
        <taxon>Eukaryota</taxon>
        <taxon>Fungi</taxon>
        <taxon>Dikarya</taxon>
        <taxon>Ascomycota</taxon>
        <taxon>Pezizomycotina</taxon>
        <taxon>Eurotiomycetes</taxon>
        <taxon>Chaetothyriomycetidae</taxon>
        <taxon>Chaetothyriales</taxon>
        <taxon>Trichomeriaceae</taxon>
        <taxon>Knufia</taxon>
    </lineage>
</organism>
<comment type="caution">
    <text evidence="2">The sequence shown here is derived from an EMBL/GenBank/DDBJ whole genome shotgun (WGS) entry which is preliminary data.</text>
</comment>
<feature type="region of interest" description="Disordered" evidence="1">
    <location>
        <begin position="47"/>
        <end position="82"/>
    </location>
</feature>
<feature type="region of interest" description="Disordered" evidence="1">
    <location>
        <begin position="1"/>
        <end position="35"/>
    </location>
</feature>
<dbReference type="EMBL" id="JAKLMC020000062">
    <property type="protein sequence ID" value="KAK5947858.1"/>
    <property type="molecule type" value="Genomic_DNA"/>
</dbReference>
<feature type="compositionally biased region" description="Low complexity" evidence="1">
    <location>
        <begin position="12"/>
        <end position="23"/>
    </location>
</feature>
<evidence type="ECO:0000313" key="2">
    <source>
        <dbReference type="EMBL" id="KAK5947858.1"/>
    </source>
</evidence>
<feature type="compositionally biased region" description="Basic and acidic residues" evidence="1">
    <location>
        <begin position="61"/>
        <end position="73"/>
    </location>
</feature>
<dbReference type="Proteomes" id="UP001316803">
    <property type="component" value="Unassembled WGS sequence"/>
</dbReference>
<proteinExistence type="predicted"/>
<evidence type="ECO:0000313" key="3">
    <source>
        <dbReference type="Proteomes" id="UP001316803"/>
    </source>
</evidence>
<protein>
    <submittedName>
        <fullName evidence="2">Uncharacterized protein</fullName>
    </submittedName>
</protein>
<accession>A0AAN8EC77</accession>
<sequence>MGLFHLHHSRKTNTSTSTPTPTTEQKPHRPTASVRDLYARSYMRWVEEGNAEPKGNGRRSSSFDEERARRAAVAERNLMVRT</sequence>
<dbReference type="AlphaFoldDB" id="A0AAN8EC77"/>